<evidence type="ECO:0000259" key="1">
    <source>
        <dbReference type="Pfam" id="PF01590"/>
    </source>
</evidence>
<sequence>MDAAGTAGTLSMMSLVVSSLVVSGRVARSIARRDNVGMAGAEPHKTDTTAGLAPLAGRLDHLAERLGVKSVLVMRSEPDSMVVAATAGEATQHYTVGAAGKKALTDATRVPLYCERVVDSDGAVFVRDSREDSTFAGNEDEVEFGLHNYLGLPIHDGSGKVVGTVCVLDDSARDYTDEQRSELAAFAGDVEDVVREDDTALG</sequence>
<accession>A0A7I7SXR5</accession>
<name>A0A7I7SXR5_9MYCO</name>
<protein>
    <recommendedName>
        <fullName evidence="1">GAF domain-containing protein</fullName>
    </recommendedName>
</protein>
<evidence type="ECO:0000313" key="3">
    <source>
        <dbReference type="Proteomes" id="UP000467148"/>
    </source>
</evidence>
<dbReference type="Proteomes" id="UP000467148">
    <property type="component" value="Chromosome"/>
</dbReference>
<proteinExistence type="predicted"/>
<dbReference type="Gene3D" id="3.30.450.40">
    <property type="match status" value="1"/>
</dbReference>
<dbReference type="PANTHER" id="PTHR43102:SF2">
    <property type="entry name" value="GAF DOMAIN-CONTAINING PROTEIN"/>
    <property type="match status" value="1"/>
</dbReference>
<dbReference type="KEGG" id="mhev:MHEL_00650"/>
<reference evidence="2 3" key="1">
    <citation type="journal article" date="2019" name="Emerg. Microbes Infect.">
        <title>Comprehensive subspecies identification of 175 nontuberculous mycobacteria species based on 7547 genomic profiles.</title>
        <authorList>
            <person name="Matsumoto Y."/>
            <person name="Kinjo T."/>
            <person name="Motooka D."/>
            <person name="Nabeya D."/>
            <person name="Jung N."/>
            <person name="Uechi K."/>
            <person name="Horii T."/>
            <person name="Iida T."/>
            <person name="Fujita J."/>
            <person name="Nakamura S."/>
        </authorList>
    </citation>
    <scope>NUCLEOTIDE SEQUENCE [LARGE SCALE GENOMIC DNA]</scope>
    <source>
        <strain evidence="2 3">JCM 30396</strain>
    </source>
</reference>
<gene>
    <name evidence="2" type="ORF">MHEL_00650</name>
</gene>
<feature type="domain" description="GAF" evidence="1">
    <location>
        <begin position="59"/>
        <end position="189"/>
    </location>
</feature>
<dbReference type="InterPro" id="IPR003018">
    <property type="entry name" value="GAF"/>
</dbReference>
<evidence type="ECO:0000313" key="2">
    <source>
        <dbReference type="EMBL" id="BBY61822.1"/>
    </source>
</evidence>
<dbReference type="SUPFAM" id="SSF55781">
    <property type="entry name" value="GAF domain-like"/>
    <property type="match status" value="1"/>
</dbReference>
<dbReference type="Pfam" id="PF01590">
    <property type="entry name" value="GAF"/>
    <property type="match status" value="1"/>
</dbReference>
<organism evidence="2 3">
    <name type="scientific">Mycolicibacterium helvum</name>
    <dbReference type="NCBI Taxonomy" id="1534349"/>
    <lineage>
        <taxon>Bacteria</taxon>
        <taxon>Bacillati</taxon>
        <taxon>Actinomycetota</taxon>
        <taxon>Actinomycetes</taxon>
        <taxon>Mycobacteriales</taxon>
        <taxon>Mycobacteriaceae</taxon>
        <taxon>Mycolicibacterium</taxon>
    </lineage>
</organism>
<dbReference type="EMBL" id="AP022596">
    <property type="protein sequence ID" value="BBY61822.1"/>
    <property type="molecule type" value="Genomic_DNA"/>
</dbReference>
<dbReference type="AlphaFoldDB" id="A0A7I7SXR5"/>
<keyword evidence="3" id="KW-1185">Reference proteome</keyword>
<dbReference type="PANTHER" id="PTHR43102">
    <property type="entry name" value="SLR1143 PROTEIN"/>
    <property type="match status" value="1"/>
</dbReference>
<dbReference type="InterPro" id="IPR029016">
    <property type="entry name" value="GAF-like_dom_sf"/>
</dbReference>